<dbReference type="AlphaFoldDB" id="A0A9W9IQ35"/>
<dbReference type="EMBL" id="JAPQKQ010000009">
    <property type="protein sequence ID" value="KAJ5181909.1"/>
    <property type="molecule type" value="Genomic_DNA"/>
</dbReference>
<reference evidence="1" key="1">
    <citation type="submission" date="2022-11" db="EMBL/GenBank/DDBJ databases">
        <authorList>
            <person name="Petersen C."/>
        </authorList>
    </citation>
    <scope>NUCLEOTIDE SEQUENCE</scope>
    <source>
        <strain evidence="1">IBT 20477</strain>
    </source>
</reference>
<accession>A0A9W9IQ35</accession>
<evidence type="ECO:0000313" key="1">
    <source>
        <dbReference type="EMBL" id="KAJ5181909.1"/>
    </source>
</evidence>
<gene>
    <name evidence="1" type="ORF">N7449_012056</name>
</gene>
<proteinExistence type="predicted"/>
<organism evidence="1 2">
    <name type="scientific">Penicillium cf. viridicatum</name>
    <dbReference type="NCBI Taxonomy" id="2972119"/>
    <lineage>
        <taxon>Eukaryota</taxon>
        <taxon>Fungi</taxon>
        <taxon>Dikarya</taxon>
        <taxon>Ascomycota</taxon>
        <taxon>Pezizomycotina</taxon>
        <taxon>Eurotiomycetes</taxon>
        <taxon>Eurotiomycetidae</taxon>
        <taxon>Eurotiales</taxon>
        <taxon>Aspergillaceae</taxon>
        <taxon>Penicillium</taxon>
    </lineage>
</organism>
<name>A0A9W9IQ35_9EURO</name>
<feature type="non-terminal residue" evidence="1">
    <location>
        <position position="78"/>
    </location>
</feature>
<dbReference type="OrthoDB" id="2831558at2759"/>
<protein>
    <submittedName>
        <fullName evidence="1">Uncharacterized protein</fullName>
    </submittedName>
</protein>
<comment type="caution">
    <text evidence="1">The sequence shown here is derived from an EMBL/GenBank/DDBJ whole genome shotgun (WGS) entry which is preliminary data.</text>
</comment>
<sequence>NSLSRFGKQHTHLSILSIPDRLTIASEIATRKLLSDVLNFPVPRVLAWSFDSASSPVGTEYVIEEKSPSVRLGSVWNQ</sequence>
<keyword evidence="2" id="KW-1185">Reference proteome</keyword>
<reference evidence="1" key="2">
    <citation type="journal article" date="2023" name="IMA Fungus">
        <title>Comparative genomic study of the Penicillium genus elucidates a diverse pangenome and 15 lateral gene transfer events.</title>
        <authorList>
            <person name="Petersen C."/>
            <person name="Sorensen T."/>
            <person name="Nielsen M.R."/>
            <person name="Sondergaard T.E."/>
            <person name="Sorensen J.L."/>
            <person name="Fitzpatrick D.A."/>
            <person name="Frisvad J.C."/>
            <person name="Nielsen K.L."/>
        </authorList>
    </citation>
    <scope>NUCLEOTIDE SEQUENCE</scope>
    <source>
        <strain evidence="1">IBT 20477</strain>
    </source>
</reference>
<evidence type="ECO:0000313" key="2">
    <source>
        <dbReference type="Proteomes" id="UP001150942"/>
    </source>
</evidence>
<dbReference type="Proteomes" id="UP001150942">
    <property type="component" value="Unassembled WGS sequence"/>
</dbReference>